<gene>
    <name evidence="2" type="ORF">ACFQV2_04970</name>
</gene>
<protein>
    <submittedName>
        <fullName evidence="2">MbtH family protein</fullName>
    </submittedName>
</protein>
<dbReference type="InterPro" id="IPR037407">
    <property type="entry name" value="MLP_fam"/>
</dbReference>
<dbReference type="PANTHER" id="PTHR38444:SF1">
    <property type="entry name" value="ENTEROBACTIN BIOSYNTHESIS PROTEIN YBDZ"/>
    <property type="match status" value="1"/>
</dbReference>
<dbReference type="SMART" id="SM00923">
    <property type="entry name" value="MbtH"/>
    <property type="match status" value="1"/>
</dbReference>
<feature type="domain" description="MbtH-like" evidence="1">
    <location>
        <begin position="2"/>
        <end position="42"/>
    </location>
</feature>
<accession>A0ABW2TH35</accession>
<reference evidence="3" key="1">
    <citation type="journal article" date="2019" name="Int. J. Syst. Evol. Microbiol.">
        <title>The Global Catalogue of Microorganisms (GCM) 10K type strain sequencing project: providing services to taxonomists for standard genome sequencing and annotation.</title>
        <authorList>
            <consortium name="The Broad Institute Genomics Platform"/>
            <consortium name="The Broad Institute Genome Sequencing Center for Infectious Disease"/>
            <person name="Wu L."/>
            <person name="Ma J."/>
        </authorList>
    </citation>
    <scope>NUCLEOTIDE SEQUENCE [LARGE SCALE GENOMIC DNA]</scope>
    <source>
        <strain evidence="3">JCM 17695</strain>
    </source>
</reference>
<evidence type="ECO:0000313" key="3">
    <source>
        <dbReference type="Proteomes" id="UP001596512"/>
    </source>
</evidence>
<dbReference type="SUPFAM" id="SSF160582">
    <property type="entry name" value="MbtH-like"/>
    <property type="match status" value="1"/>
</dbReference>
<dbReference type="InterPro" id="IPR038020">
    <property type="entry name" value="MbtH-like_sf"/>
</dbReference>
<name>A0ABW2TH35_9PSEU</name>
<evidence type="ECO:0000259" key="1">
    <source>
        <dbReference type="SMART" id="SM00923"/>
    </source>
</evidence>
<dbReference type="Gene3D" id="3.90.820.10">
    <property type="entry name" value="Structural Genomics, Unknown Function 30-nov-00 1gh9 Mol_id"/>
    <property type="match status" value="1"/>
</dbReference>
<evidence type="ECO:0000313" key="2">
    <source>
        <dbReference type="EMBL" id="MFC7613070.1"/>
    </source>
</evidence>
<comment type="caution">
    <text evidence="2">The sequence shown here is derived from an EMBL/GenBank/DDBJ whole genome shotgun (WGS) entry which is preliminary data.</text>
</comment>
<proteinExistence type="predicted"/>
<keyword evidence="3" id="KW-1185">Reference proteome</keyword>
<dbReference type="Pfam" id="PF03621">
    <property type="entry name" value="MbtH"/>
    <property type="match status" value="1"/>
</dbReference>
<dbReference type="Proteomes" id="UP001596512">
    <property type="component" value="Unassembled WGS sequence"/>
</dbReference>
<dbReference type="PANTHER" id="PTHR38444">
    <property type="entry name" value="ENTEROBACTIN BIOSYNTHESIS PROTEIN YBDZ"/>
    <property type="match status" value="1"/>
</dbReference>
<dbReference type="InterPro" id="IPR005153">
    <property type="entry name" value="MbtH-like_dom"/>
</dbReference>
<organism evidence="2 3">
    <name type="scientific">Actinokineospora soli</name>
    <dbReference type="NCBI Taxonomy" id="1048753"/>
    <lineage>
        <taxon>Bacteria</taxon>
        <taxon>Bacillati</taxon>
        <taxon>Actinomycetota</taxon>
        <taxon>Actinomycetes</taxon>
        <taxon>Pseudonocardiales</taxon>
        <taxon>Pseudonocardiaceae</taxon>
        <taxon>Actinokineospora</taxon>
    </lineage>
</organism>
<sequence>MAVVVNDEDQYSVWPADRPVPEGWRSTGFTGERADCLAHIDSVWTDMRPRSVREGR</sequence>
<dbReference type="EMBL" id="JBHTEY010000004">
    <property type="protein sequence ID" value="MFC7613070.1"/>
    <property type="molecule type" value="Genomic_DNA"/>
</dbReference>